<proteinExistence type="predicted"/>
<keyword evidence="2" id="KW-1185">Reference proteome</keyword>
<reference evidence="1 2" key="1">
    <citation type="submission" date="2024-11" db="EMBL/GenBank/DDBJ databases">
        <title>A near-complete genome assembly of Cinchona calisaya.</title>
        <authorList>
            <person name="Lian D.C."/>
            <person name="Zhao X.W."/>
            <person name="Wei L."/>
        </authorList>
    </citation>
    <scope>NUCLEOTIDE SEQUENCE [LARGE SCALE GENOMIC DNA]</scope>
    <source>
        <tissue evidence="1">Nenye</tissue>
    </source>
</reference>
<protein>
    <submittedName>
        <fullName evidence="1">Uncharacterized protein</fullName>
    </submittedName>
</protein>
<comment type="caution">
    <text evidence="1">The sequence shown here is derived from an EMBL/GenBank/DDBJ whole genome shotgun (WGS) entry which is preliminary data.</text>
</comment>
<gene>
    <name evidence="1" type="ORF">ACH5RR_029669</name>
</gene>
<organism evidence="1 2">
    <name type="scientific">Cinchona calisaya</name>
    <dbReference type="NCBI Taxonomy" id="153742"/>
    <lineage>
        <taxon>Eukaryota</taxon>
        <taxon>Viridiplantae</taxon>
        <taxon>Streptophyta</taxon>
        <taxon>Embryophyta</taxon>
        <taxon>Tracheophyta</taxon>
        <taxon>Spermatophyta</taxon>
        <taxon>Magnoliopsida</taxon>
        <taxon>eudicotyledons</taxon>
        <taxon>Gunneridae</taxon>
        <taxon>Pentapetalae</taxon>
        <taxon>asterids</taxon>
        <taxon>lamiids</taxon>
        <taxon>Gentianales</taxon>
        <taxon>Rubiaceae</taxon>
        <taxon>Cinchonoideae</taxon>
        <taxon>Cinchoneae</taxon>
        <taxon>Cinchona</taxon>
    </lineage>
</organism>
<dbReference type="EMBL" id="JBJUIK010000012">
    <property type="protein sequence ID" value="KAL3510268.1"/>
    <property type="molecule type" value="Genomic_DNA"/>
</dbReference>
<accession>A0ABD2YSF3</accession>
<evidence type="ECO:0000313" key="1">
    <source>
        <dbReference type="EMBL" id="KAL3510268.1"/>
    </source>
</evidence>
<dbReference type="Proteomes" id="UP001630127">
    <property type="component" value="Unassembled WGS sequence"/>
</dbReference>
<evidence type="ECO:0000313" key="2">
    <source>
        <dbReference type="Proteomes" id="UP001630127"/>
    </source>
</evidence>
<name>A0ABD2YSF3_9GENT</name>
<dbReference type="AlphaFoldDB" id="A0ABD2YSF3"/>
<sequence length="113" mass="12945">MVMLDEEFEDPTQFIVSKEKVVGTTKMNHIRLKKILSGKRVRRTVHGRYNVRKMEEAKQLPKGPLILEAVLPIANSSDEPFVLDIPSFELEMPKPVIIELPEQFSVTDMTQVP</sequence>